<evidence type="ECO:0000256" key="1">
    <source>
        <dbReference type="ARBA" id="ARBA00004141"/>
    </source>
</evidence>
<evidence type="ECO:0000259" key="8">
    <source>
        <dbReference type="Pfam" id="PF02683"/>
    </source>
</evidence>
<evidence type="ECO:0000256" key="7">
    <source>
        <dbReference type="SAM" id="SignalP"/>
    </source>
</evidence>
<keyword evidence="5 6" id="KW-0472">Membrane</keyword>
<evidence type="ECO:0000256" key="4">
    <source>
        <dbReference type="ARBA" id="ARBA00022989"/>
    </source>
</evidence>
<evidence type="ECO:0000256" key="6">
    <source>
        <dbReference type="SAM" id="Phobius"/>
    </source>
</evidence>
<dbReference type="InterPro" id="IPR051790">
    <property type="entry name" value="Cytochrome_c-biogenesis_DsbD"/>
</dbReference>
<keyword evidence="7" id="KW-0732">Signal</keyword>
<evidence type="ECO:0000313" key="10">
    <source>
        <dbReference type="Proteomes" id="UP001180715"/>
    </source>
</evidence>
<feature type="transmembrane region" description="Helical" evidence="6">
    <location>
        <begin position="83"/>
        <end position="108"/>
    </location>
</feature>
<dbReference type="PANTHER" id="PTHR31272">
    <property type="entry name" value="CYTOCHROME C-TYPE BIOGENESIS PROTEIN HI_1454-RELATED"/>
    <property type="match status" value="1"/>
</dbReference>
<gene>
    <name evidence="9" type="ORF">J2S67_001463</name>
</gene>
<reference evidence="9" key="1">
    <citation type="submission" date="2023-07" db="EMBL/GenBank/DDBJ databases">
        <title>Sequencing the genomes of 1000 actinobacteria strains.</title>
        <authorList>
            <person name="Klenk H.-P."/>
        </authorList>
    </citation>
    <scope>NUCLEOTIDE SEQUENCE</scope>
    <source>
        <strain evidence="9">DSM 13068</strain>
    </source>
</reference>
<feature type="transmembrane region" description="Helical" evidence="6">
    <location>
        <begin position="37"/>
        <end position="62"/>
    </location>
</feature>
<evidence type="ECO:0000256" key="5">
    <source>
        <dbReference type="ARBA" id="ARBA00023136"/>
    </source>
</evidence>
<dbReference type="Pfam" id="PF02683">
    <property type="entry name" value="DsbD_TM"/>
    <property type="match status" value="1"/>
</dbReference>
<sequence>MINTALAATAVPATAVTATTAASTAGNQAAASIADGSLLVALPIAALAGLISFLSPCVLPLLPGYMGYVTGLTGMELNQHKRGRVFAGIGLFVLGFSVVFVLIGAVFTRAYIWMMHEGQWVTQALGVIVALLGVVFMGGFGFMQRERRITKRPPAGLWGAPLLGMTFALGWAPCMGPTLAAALALTTGPNANVPRGALITFVYCLGLGIPFLLVALGLSKVTRAVSFFRKHQLAVMRTGGVILILLGIVMASGLWNTWITELQNWFANEVRLPL</sequence>
<evidence type="ECO:0000256" key="2">
    <source>
        <dbReference type="ARBA" id="ARBA00006143"/>
    </source>
</evidence>
<dbReference type="EMBL" id="JAVDXX010000001">
    <property type="protein sequence ID" value="MDR7294195.1"/>
    <property type="molecule type" value="Genomic_DNA"/>
</dbReference>
<feature type="transmembrane region" description="Helical" evidence="6">
    <location>
        <begin position="155"/>
        <end position="185"/>
    </location>
</feature>
<feature type="domain" description="Cytochrome C biogenesis protein transmembrane" evidence="8">
    <location>
        <begin position="40"/>
        <end position="252"/>
    </location>
</feature>
<keyword evidence="4 6" id="KW-1133">Transmembrane helix</keyword>
<dbReference type="Proteomes" id="UP001180715">
    <property type="component" value="Unassembled WGS sequence"/>
</dbReference>
<comment type="subcellular location">
    <subcellularLocation>
        <location evidence="1">Membrane</location>
        <topology evidence="1">Multi-pass membrane protein</topology>
    </subcellularLocation>
</comment>
<proteinExistence type="inferred from homology"/>
<dbReference type="RefSeq" id="WP_239446037.1">
    <property type="nucleotide sequence ID" value="NZ_JAKRCW010000002.1"/>
</dbReference>
<feature type="transmembrane region" description="Helical" evidence="6">
    <location>
        <begin position="120"/>
        <end position="143"/>
    </location>
</feature>
<accession>A0ABU1Z2G6</accession>
<feature type="chain" id="PRO_5045095845" evidence="7">
    <location>
        <begin position="22"/>
        <end position="274"/>
    </location>
</feature>
<feature type="transmembrane region" description="Helical" evidence="6">
    <location>
        <begin position="197"/>
        <end position="218"/>
    </location>
</feature>
<feature type="transmembrane region" description="Helical" evidence="6">
    <location>
        <begin position="239"/>
        <end position="259"/>
    </location>
</feature>
<evidence type="ECO:0000256" key="3">
    <source>
        <dbReference type="ARBA" id="ARBA00022692"/>
    </source>
</evidence>
<keyword evidence="3 6" id="KW-0812">Transmembrane</keyword>
<evidence type="ECO:0000313" key="9">
    <source>
        <dbReference type="EMBL" id="MDR7294195.1"/>
    </source>
</evidence>
<dbReference type="InterPro" id="IPR003834">
    <property type="entry name" value="Cyt_c_assmbl_TM_dom"/>
</dbReference>
<organism evidence="9 10">
    <name type="scientific">Pseudoglutamicibacter albus</name>
    <dbReference type="NCBI Taxonomy" id="98671"/>
    <lineage>
        <taxon>Bacteria</taxon>
        <taxon>Bacillati</taxon>
        <taxon>Actinomycetota</taxon>
        <taxon>Actinomycetes</taxon>
        <taxon>Micrococcales</taxon>
        <taxon>Micrococcaceae</taxon>
        <taxon>Pseudoglutamicibacter</taxon>
    </lineage>
</organism>
<comment type="similarity">
    <text evidence="2">Belongs to the DsbD family.</text>
</comment>
<dbReference type="PANTHER" id="PTHR31272:SF4">
    <property type="entry name" value="CYTOCHROME C-TYPE BIOGENESIS PROTEIN HI_1454-RELATED"/>
    <property type="match status" value="1"/>
</dbReference>
<comment type="caution">
    <text evidence="9">The sequence shown here is derived from an EMBL/GenBank/DDBJ whole genome shotgun (WGS) entry which is preliminary data.</text>
</comment>
<protein>
    <submittedName>
        <fullName evidence="9">Cytochrome c-type biogenesis protein</fullName>
    </submittedName>
</protein>
<name>A0ABU1Z2G6_9MICC</name>
<keyword evidence="10" id="KW-1185">Reference proteome</keyword>
<feature type="signal peptide" evidence="7">
    <location>
        <begin position="1"/>
        <end position="21"/>
    </location>
</feature>